<dbReference type="VEuPathDB" id="VectorBase:GAUT023765"/>
<accession>A0A1A9V2M2</accession>
<proteinExistence type="predicted"/>
<protein>
    <submittedName>
        <fullName evidence="1">Uncharacterized protein</fullName>
    </submittedName>
</protein>
<keyword evidence="2" id="KW-1185">Reference proteome</keyword>
<dbReference type="AlphaFoldDB" id="A0A1A9V2M2"/>
<reference evidence="1" key="1">
    <citation type="submission" date="2020-05" db="UniProtKB">
        <authorList>
            <consortium name="EnsemblMetazoa"/>
        </authorList>
    </citation>
    <scope>IDENTIFICATION</scope>
    <source>
        <strain evidence="1">TTRI</strain>
    </source>
</reference>
<name>A0A1A9V2M2_GLOAU</name>
<sequence length="157" mass="17186">MLYVAAFSGVSPERSASTANKEGKKRIIISPSPVATAAPTSLLAYAPAPDGRTHFSFIFQFDGKPMIDLSSSMNPSLKSVSYAYIIDELAAEISKCKPAYMAGYFNTWTTPVEEPSTKKMLLKILTCVDLLFTRNDYNDRSDYCDGSDDDKNDGADL</sequence>
<evidence type="ECO:0000313" key="1">
    <source>
        <dbReference type="EnsemblMetazoa" id="GAUT023765-PA"/>
    </source>
</evidence>
<organism evidence="1 2">
    <name type="scientific">Glossina austeni</name>
    <name type="common">Savannah tsetse fly</name>
    <dbReference type="NCBI Taxonomy" id="7395"/>
    <lineage>
        <taxon>Eukaryota</taxon>
        <taxon>Metazoa</taxon>
        <taxon>Ecdysozoa</taxon>
        <taxon>Arthropoda</taxon>
        <taxon>Hexapoda</taxon>
        <taxon>Insecta</taxon>
        <taxon>Pterygota</taxon>
        <taxon>Neoptera</taxon>
        <taxon>Endopterygota</taxon>
        <taxon>Diptera</taxon>
        <taxon>Brachycera</taxon>
        <taxon>Muscomorpha</taxon>
        <taxon>Hippoboscoidea</taxon>
        <taxon>Glossinidae</taxon>
        <taxon>Glossina</taxon>
    </lineage>
</organism>
<dbReference type="EnsemblMetazoa" id="GAUT023765-RA">
    <property type="protein sequence ID" value="GAUT023765-PA"/>
    <property type="gene ID" value="GAUT023765"/>
</dbReference>
<evidence type="ECO:0000313" key="2">
    <source>
        <dbReference type="Proteomes" id="UP000078200"/>
    </source>
</evidence>
<dbReference type="Proteomes" id="UP000078200">
    <property type="component" value="Unassembled WGS sequence"/>
</dbReference>